<dbReference type="EMBL" id="JANTQA010000012">
    <property type="protein sequence ID" value="KAJ3450945.1"/>
    <property type="molecule type" value="Genomic_DNA"/>
</dbReference>
<accession>A0AAV8ADK0</accession>
<proteinExistence type="predicted"/>
<evidence type="ECO:0000256" key="1">
    <source>
        <dbReference type="SAM" id="MobiDB-lite"/>
    </source>
</evidence>
<comment type="caution">
    <text evidence="2">The sequence shown here is derived from an EMBL/GenBank/DDBJ whole genome shotgun (WGS) entry which is preliminary data.</text>
</comment>
<evidence type="ECO:0000313" key="3">
    <source>
        <dbReference type="Proteomes" id="UP001146793"/>
    </source>
</evidence>
<name>A0AAV8ADK0_9EUKA</name>
<gene>
    <name evidence="2" type="ORF">M0812_07140</name>
</gene>
<protein>
    <submittedName>
        <fullName evidence="2">Uncharacterized protein</fullName>
    </submittedName>
</protein>
<sequence length="95" mass="11293">MTLRIHIPISSSLANLRKFCKKKLQYRHQSFQHGTKISEEETLPKMIQFKIKPIEQDKGTNTFHMSYSQQQNRLHKDSKSQYDSEPTIPHIMEHL</sequence>
<feature type="region of interest" description="Disordered" evidence="1">
    <location>
        <begin position="70"/>
        <end position="95"/>
    </location>
</feature>
<evidence type="ECO:0000313" key="2">
    <source>
        <dbReference type="EMBL" id="KAJ3450945.1"/>
    </source>
</evidence>
<dbReference type="Proteomes" id="UP001146793">
    <property type="component" value="Unassembled WGS sequence"/>
</dbReference>
<dbReference type="AlphaFoldDB" id="A0AAV8ADK0"/>
<reference evidence="2" key="1">
    <citation type="submission" date="2022-08" db="EMBL/GenBank/DDBJ databases">
        <title>Novel sulphate-reducing endosymbionts in the free-living metamonad Anaeramoeba.</title>
        <authorList>
            <person name="Jerlstrom-Hultqvist J."/>
            <person name="Cepicka I."/>
            <person name="Gallot-Lavallee L."/>
            <person name="Salas-Leiva D."/>
            <person name="Curtis B.A."/>
            <person name="Zahonova K."/>
            <person name="Pipaliya S."/>
            <person name="Dacks J."/>
            <person name="Roger A.J."/>
        </authorList>
    </citation>
    <scope>NUCLEOTIDE SEQUENCE</scope>
    <source>
        <strain evidence="2">Busselton2</strain>
    </source>
</reference>
<organism evidence="2 3">
    <name type="scientific">Anaeramoeba flamelloides</name>
    <dbReference type="NCBI Taxonomy" id="1746091"/>
    <lineage>
        <taxon>Eukaryota</taxon>
        <taxon>Metamonada</taxon>
        <taxon>Anaeramoebidae</taxon>
        <taxon>Anaeramoeba</taxon>
    </lineage>
</organism>